<name>A0A2T4YNN9_9SPHN</name>
<evidence type="ECO:0000313" key="2">
    <source>
        <dbReference type="EMBL" id="PTM45011.1"/>
    </source>
</evidence>
<keyword evidence="3" id="KW-1185">Reference proteome</keyword>
<feature type="compositionally biased region" description="Acidic residues" evidence="1">
    <location>
        <begin position="569"/>
        <end position="578"/>
    </location>
</feature>
<dbReference type="EMBL" id="PZZN01000003">
    <property type="protein sequence ID" value="PTM45011.1"/>
    <property type="molecule type" value="Genomic_DNA"/>
</dbReference>
<dbReference type="RefSeq" id="WP_107933921.1">
    <property type="nucleotide sequence ID" value="NZ_PZZN01000003.1"/>
</dbReference>
<gene>
    <name evidence="2" type="ORF">C8J24_3228</name>
</gene>
<sequence length="578" mass="61268">MTRVEHKAVESDRDGDEMPAWSVLATELESVASGLDQRFVDAGRSLERAYDTVGNLIGSLESVTNALDRDAADRAVATMQANADQLASLPARQKTRQHSLDILQQASGTVQTEIGRVDRTLDLLKICGQYLKVAAAGAHGFAEFADAMVAELDVSEREIHEISKEVGQLASTVPCVVEVNRVLASECARLCPHVPDKLAADAIGLQQNQIEAARRAETIATIARDIRSKLSAAHGALQIGDITRQRLEHVAQACSLLGTAVDELNRAGDPAAASALEGQVMAMLAAQVADAAADLQKESRLLGGNFRAIAMQVATMVAPHESSGVERTSDGAFLQLLEQSVADVDAVTAQLRDADMRSTQLGSEASATVRRLGDRLTTIHRVTSGVRIMAWNSDLRSFRMGREGDGLARIATEIRCAVNTLEAVSASIASAFEQLSDAADAIGSPPDGNEATAGSLPEALAVIRAGALLTRQGMSGLDRDAGAIHDIVAAMTSTLDCETAFAEPLARINAKLDALAMPLVEASQSISATGEQLFHAINALYTMARERQVHARFSPSQDQPEAEVAAMSEETDDCDGLF</sequence>
<proteinExistence type="predicted"/>
<feature type="region of interest" description="Disordered" evidence="1">
    <location>
        <begin position="552"/>
        <end position="578"/>
    </location>
</feature>
<organism evidence="2 3">
    <name type="scientific">Sphingomonas aerolata</name>
    <dbReference type="NCBI Taxonomy" id="185951"/>
    <lineage>
        <taxon>Bacteria</taxon>
        <taxon>Pseudomonadati</taxon>
        <taxon>Pseudomonadota</taxon>
        <taxon>Alphaproteobacteria</taxon>
        <taxon>Sphingomonadales</taxon>
        <taxon>Sphingomonadaceae</taxon>
        <taxon>Sphingomonas</taxon>
    </lineage>
</organism>
<comment type="caution">
    <text evidence="2">The sequence shown here is derived from an EMBL/GenBank/DDBJ whole genome shotgun (WGS) entry which is preliminary data.</text>
</comment>
<reference evidence="2 3" key="1">
    <citation type="submission" date="2018-04" db="EMBL/GenBank/DDBJ databases">
        <title>Genomic Encyclopedia of Type Strains, Phase III (KMG-III): the genomes of soil and plant-associated and newly described type strains.</title>
        <authorList>
            <person name="Whitman W."/>
        </authorList>
    </citation>
    <scope>NUCLEOTIDE SEQUENCE [LARGE SCALE GENOMIC DNA]</scope>
    <source>
        <strain evidence="2 3">NW12</strain>
    </source>
</reference>
<evidence type="ECO:0000313" key="3">
    <source>
        <dbReference type="Proteomes" id="UP000240996"/>
    </source>
</evidence>
<evidence type="ECO:0000256" key="1">
    <source>
        <dbReference type="SAM" id="MobiDB-lite"/>
    </source>
</evidence>
<accession>A0A2T4YNN9</accession>
<protein>
    <recommendedName>
        <fullName evidence="4">Methyl-accepting chemotaxis protein</fullName>
    </recommendedName>
</protein>
<dbReference type="AlphaFoldDB" id="A0A2T4YNN9"/>
<evidence type="ECO:0008006" key="4">
    <source>
        <dbReference type="Google" id="ProtNLM"/>
    </source>
</evidence>
<dbReference type="SUPFAM" id="SSF58104">
    <property type="entry name" value="Methyl-accepting chemotaxis protein (MCP) signaling domain"/>
    <property type="match status" value="1"/>
</dbReference>
<dbReference type="Gene3D" id="1.10.287.950">
    <property type="entry name" value="Methyl-accepting chemotaxis protein"/>
    <property type="match status" value="1"/>
</dbReference>
<dbReference type="Proteomes" id="UP000240996">
    <property type="component" value="Unassembled WGS sequence"/>
</dbReference>